<feature type="region of interest" description="Disordered" evidence="15">
    <location>
        <begin position="431"/>
        <end position="459"/>
    </location>
</feature>
<keyword evidence="18" id="KW-1185">Reference proteome</keyword>
<proteinExistence type="predicted"/>
<feature type="region of interest" description="Disordered" evidence="15">
    <location>
        <begin position="264"/>
        <end position="326"/>
    </location>
</feature>
<feature type="domain" description="SET" evidence="16">
    <location>
        <begin position="115"/>
        <end position="229"/>
    </location>
</feature>
<evidence type="ECO:0000256" key="1">
    <source>
        <dbReference type="ARBA" id="ARBA00001984"/>
    </source>
</evidence>
<dbReference type="GO" id="GO:0140943">
    <property type="term" value="F:histone H4K20 trimethyltransferase activity"/>
    <property type="evidence" value="ECO:0007669"/>
    <property type="project" value="UniProtKB-EC"/>
</dbReference>
<evidence type="ECO:0000256" key="9">
    <source>
        <dbReference type="ARBA" id="ARBA00022691"/>
    </source>
</evidence>
<organism evidence="17 18">
    <name type="scientific">Glutinoglossum americanum</name>
    <dbReference type="NCBI Taxonomy" id="1670608"/>
    <lineage>
        <taxon>Eukaryota</taxon>
        <taxon>Fungi</taxon>
        <taxon>Dikarya</taxon>
        <taxon>Ascomycota</taxon>
        <taxon>Pezizomycotina</taxon>
        <taxon>Geoglossomycetes</taxon>
        <taxon>Geoglossales</taxon>
        <taxon>Geoglossaceae</taxon>
        <taxon>Glutinoglossum</taxon>
    </lineage>
</organism>
<feature type="compositionally biased region" description="Low complexity" evidence="15">
    <location>
        <begin position="366"/>
        <end position="383"/>
    </location>
</feature>
<feature type="region of interest" description="Disordered" evidence="15">
    <location>
        <begin position="352"/>
        <end position="410"/>
    </location>
</feature>
<keyword evidence="10" id="KW-0156">Chromatin regulator</keyword>
<keyword evidence="6" id="KW-0158">Chromosome</keyword>
<dbReference type="SMART" id="SM00317">
    <property type="entry name" value="SET"/>
    <property type="match status" value="1"/>
</dbReference>
<feature type="region of interest" description="Disordered" evidence="15">
    <location>
        <begin position="666"/>
        <end position="698"/>
    </location>
</feature>
<feature type="compositionally biased region" description="Low complexity" evidence="15">
    <location>
        <begin position="434"/>
        <end position="456"/>
    </location>
</feature>
<dbReference type="InterPro" id="IPR001214">
    <property type="entry name" value="SET_dom"/>
</dbReference>
<feature type="compositionally biased region" description="Polar residues" evidence="15">
    <location>
        <begin position="291"/>
        <end position="304"/>
    </location>
</feature>
<evidence type="ECO:0000256" key="7">
    <source>
        <dbReference type="ARBA" id="ARBA00022603"/>
    </source>
</evidence>
<keyword evidence="11" id="KW-0539">Nucleus</keyword>
<evidence type="ECO:0000256" key="4">
    <source>
        <dbReference type="ARBA" id="ARBA00014232"/>
    </source>
</evidence>
<dbReference type="Proteomes" id="UP000698800">
    <property type="component" value="Unassembled WGS sequence"/>
</dbReference>
<evidence type="ECO:0000313" key="18">
    <source>
        <dbReference type="Proteomes" id="UP000698800"/>
    </source>
</evidence>
<protein>
    <recommendedName>
        <fullName evidence="5">Histone-lysine N-methyltransferase SET9</fullName>
        <ecNumber evidence="12">2.1.1.372</ecNumber>
    </recommendedName>
    <alternativeName>
        <fullName evidence="4">Histone-lysine N-methyltransferase set9</fullName>
    </alternativeName>
    <alternativeName>
        <fullName evidence="13">SET domain protein 9</fullName>
    </alternativeName>
</protein>
<name>A0A9P8KW80_9PEZI</name>
<comment type="catalytic activity">
    <reaction evidence="14">
        <text>L-lysyl(20)-[histone H4] + 3 S-adenosyl-L-methionine = N(6),N(6),N(6)-trimethyl-L-lysyl(20)-[histone H4] + 3 S-adenosyl-L-homocysteine + 3 H(+)</text>
        <dbReference type="Rhea" id="RHEA:64456"/>
        <dbReference type="Rhea" id="RHEA-COMP:15554"/>
        <dbReference type="Rhea" id="RHEA-COMP:15998"/>
        <dbReference type="ChEBI" id="CHEBI:15378"/>
        <dbReference type="ChEBI" id="CHEBI:29969"/>
        <dbReference type="ChEBI" id="CHEBI:57856"/>
        <dbReference type="ChEBI" id="CHEBI:59789"/>
        <dbReference type="ChEBI" id="CHEBI:61961"/>
        <dbReference type="EC" id="2.1.1.372"/>
    </reaction>
</comment>
<dbReference type="InterPro" id="IPR039977">
    <property type="entry name" value="Suv4-20/Set9"/>
</dbReference>
<keyword evidence="9" id="KW-0949">S-adenosyl-L-methionine</keyword>
<feature type="compositionally biased region" description="Acidic residues" evidence="15">
    <location>
        <begin position="667"/>
        <end position="678"/>
    </location>
</feature>
<dbReference type="AlphaFoldDB" id="A0A9P8KW80"/>
<dbReference type="EC" id="2.1.1.372" evidence="12"/>
<dbReference type="PROSITE" id="PS50280">
    <property type="entry name" value="SET"/>
    <property type="match status" value="1"/>
</dbReference>
<dbReference type="EMBL" id="JAGHQL010000121">
    <property type="protein sequence ID" value="KAH0538140.1"/>
    <property type="molecule type" value="Genomic_DNA"/>
</dbReference>
<gene>
    <name evidence="17" type="ORF">FGG08_005248</name>
</gene>
<dbReference type="Gene3D" id="2.170.270.10">
    <property type="entry name" value="SET domain"/>
    <property type="match status" value="1"/>
</dbReference>
<dbReference type="GO" id="GO:0032259">
    <property type="term" value="P:methylation"/>
    <property type="evidence" value="ECO:0007669"/>
    <property type="project" value="UniProtKB-KW"/>
</dbReference>
<evidence type="ECO:0000256" key="8">
    <source>
        <dbReference type="ARBA" id="ARBA00022679"/>
    </source>
</evidence>
<dbReference type="SUPFAM" id="SSF82199">
    <property type="entry name" value="SET domain"/>
    <property type="match status" value="1"/>
</dbReference>
<dbReference type="Pfam" id="PF00856">
    <property type="entry name" value="SET"/>
    <property type="match status" value="1"/>
</dbReference>
<evidence type="ECO:0000256" key="6">
    <source>
        <dbReference type="ARBA" id="ARBA00022454"/>
    </source>
</evidence>
<dbReference type="InterPro" id="IPR041938">
    <property type="entry name" value="Hist-Lys_N-MTase_N"/>
</dbReference>
<comment type="function">
    <text evidence="1">Histone methyltransferase that trimethylates 'Lys-20' of histone H4 to form H4K20me3.</text>
</comment>
<feature type="compositionally biased region" description="Low complexity" evidence="15">
    <location>
        <begin position="503"/>
        <end position="514"/>
    </location>
</feature>
<dbReference type="PANTHER" id="PTHR12977">
    <property type="entry name" value="SUPPRESSOR OF VARIEGATION 4-20-RELATED"/>
    <property type="match status" value="1"/>
</dbReference>
<dbReference type="InterPro" id="IPR025783">
    <property type="entry name" value="Set9_fungi"/>
</dbReference>
<evidence type="ECO:0000256" key="2">
    <source>
        <dbReference type="ARBA" id="ARBA00004123"/>
    </source>
</evidence>
<evidence type="ECO:0000256" key="14">
    <source>
        <dbReference type="ARBA" id="ARBA00048081"/>
    </source>
</evidence>
<dbReference type="PROSITE" id="PS51567">
    <property type="entry name" value="SAM_MT43_SUVAR420_1"/>
    <property type="match status" value="1"/>
</dbReference>
<dbReference type="CDD" id="cd10524">
    <property type="entry name" value="SET_Suv4-20-like"/>
    <property type="match status" value="1"/>
</dbReference>
<evidence type="ECO:0000313" key="17">
    <source>
        <dbReference type="EMBL" id="KAH0538140.1"/>
    </source>
</evidence>
<comment type="caution">
    <text evidence="17">The sequence shown here is derived from an EMBL/GenBank/DDBJ whole genome shotgun (WGS) entry which is preliminary data.</text>
</comment>
<comment type="subcellular location">
    <subcellularLocation>
        <location evidence="3">Chromosome</location>
    </subcellularLocation>
    <subcellularLocation>
        <location evidence="2">Nucleus</location>
    </subcellularLocation>
</comment>
<dbReference type="Gene3D" id="1.10.10.1700">
    <property type="entry name" value="Histone-lysine N-methyltransferase"/>
    <property type="match status" value="1"/>
</dbReference>
<dbReference type="GO" id="GO:0005634">
    <property type="term" value="C:nucleus"/>
    <property type="evidence" value="ECO:0007669"/>
    <property type="project" value="UniProtKB-SubCell"/>
</dbReference>
<dbReference type="InterPro" id="IPR046341">
    <property type="entry name" value="SET_dom_sf"/>
</dbReference>
<evidence type="ECO:0000256" key="13">
    <source>
        <dbReference type="ARBA" id="ARBA00030653"/>
    </source>
</evidence>
<reference evidence="17" key="1">
    <citation type="submission" date="2021-03" db="EMBL/GenBank/DDBJ databases">
        <title>Comparative genomics and phylogenomic investigation of the class Geoglossomycetes provide insights into ecological specialization and systematics.</title>
        <authorList>
            <person name="Melie T."/>
            <person name="Pirro S."/>
            <person name="Miller A.N."/>
            <person name="Quandt A."/>
        </authorList>
    </citation>
    <scope>NUCLEOTIDE SEQUENCE</scope>
    <source>
        <strain evidence="17">GBOQ0MN5Z8</strain>
    </source>
</reference>
<evidence type="ECO:0000256" key="10">
    <source>
        <dbReference type="ARBA" id="ARBA00022853"/>
    </source>
</evidence>
<dbReference type="OrthoDB" id="6627536at2759"/>
<accession>A0A9P8KW80</accession>
<keyword evidence="7" id="KW-0489">Methyltransferase</keyword>
<dbReference type="PANTHER" id="PTHR12977:SF4">
    <property type="entry name" value="HISTONE-LYSINE N-METHYLTRANSFERASE KMT5B"/>
    <property type="match status" value="1"/>
</dbReference>
<dbReference type="GO" id="GO:0005694">
    <property type="term" value="C:chromosome"/>
    <property type="evidence" value="ECO:0007669"/>
    <property type="project" value="UniProtKB-SubCell"/>
</dbReference>
<evidence type="ECO:0000256" key="3">
    <source>
        <dbReference type="ARBA" id="ARBA00004286"/>
    </source>
</evidence>
<sequence length="698" mass="77569">MPPKGPSAQKERLTLAQLASYDDVITDALVDHVYYWSTIRKNRTKFIPSRGIREEEVASILRESVIVDKDPAKAEERLLKLTGVRKYVDRLKTENEKENFRKHLKKYVNIWLPDCPFEVSTTNRYTILTHEASITARKVILKGTTIKHLSGIQVTMTKDEEADLDLRRRDFSIVMSSRKKSTSLFLGPARFANHDCDANARLVTSGPRGMSVATVREIDTGEEITVSYGADYFGDNNCECLCKTCETYGRNGWTSAKGISRVMTPVDSDQNQEAPYSFRRKRRYESERSSVAPSMTPETLTPATSPKKKRRLGDHHIKTEHQSSQLSNEVPIYDPATSNAAATAGGIVAAEEEPLGSAKNGEINGSRSSITTRSTTRQINTRSATLRKEPAPSKRRVNSEEPIPPISQILLDSELGASPLKTEAVLDTVEKTAGSDSGDSSPSSSGIDDSRISSASTDATSVFDESITIETSPIQTRKKRSTLTRDTIIVTSTSNAPAIDNTAASASAELSPASEPKPHNPPRPVTRPTAPKKSKAKPPRLSPDEALPTTDPYTPIPSPKHRIPGDYRTSSALLFDCAAWVECTVCDESFIQQDAYFLRSACPRCERHSKLYGYQWPKTEKEGKGDKEERVLDHRTVHRFIRPIEERERRKERRLSREVSFGGVAAEDVEEEAEEDEGQQVQTGRRRGGRGGWSRVTI</sequence>
<evidence type="ECO:0000256" key="12">
    <source>
        <dbReference type="ARBA" id="ARBA00024057"/>
    </source>
</evidence>
<evidence type="ECO:0000256" key="5">
    <source>
        <dbReference type="ARBA" id="ARBA00015413"/>
    </source>
</evidence>
<evidence type="ECO:0000259" key="16">
    <source>
        <dbReference type="PROSITE" id="PS50280"/>
    </source>
</evidence>
<evidence type="ECO:0000256" key="15">
    <source>
        <dbReference type="SAM" id="MobiDB-lite"/>
    </source>
</evidence>
<feature type="region of interest" description="Disordered" evidence="15">
    <location>
        <begin position="499"/>
        <end position="563"/>
    </location>
</feature>
<evidence type="ECO:0000256" key="11">
    <source>
        <dbReference type="ARBA" id="ARBA00023242"/>
    </source>
</evidence>
<keyword evidence="8" id="KW-0808">Transferase</keyword>